<accession>A0A0T9L1P8</accession>
<dbReference type="AlphaFoldDB" id="A0A0T9L1P8"/>
<dbReference type="EMBL" id="CPYI01000004">
    <property type="protein sequence ID" value="CNE50358.1"/>
    <property type="molecule type" value="Genomic_DNA"/>
</dbReference>
<dbReference type="Proteomes" id="UP000045824">
    <property type="component" value="Unassembled WGS sequence"/>
</dbReference>
<protein>
    <submittedName>
        <fullName evidence="1">Uncharacterized protein</fullName>
    </submittedName>
</protein>
<evidence type="ECO:0000313" key="1">
    <source>
        <dbReference type="EMBL" id="CNE50358.1"/>
    </source>
</evidence>
<reference evidence="1 2" key="1">
    <citation type="submission" date="2015-03" db="EMBL/GenBank/DDBJ databases">
        <authorList>
            <person name="Murphy D."/>
        </authorList>
    </citation>
    <scope>NUCLEOTIDE SEQUENCE [LARGE SCALE GENOMIC DNA]</scope>
    <source>
        <strain evidence="1 2">FCF326</strain>
    </source>
</reference>
<dbReference type="KEGG" id="ykr:CH54_2386"/>
<proteinExistence type="predicted"/>
<gene>
    <name evidence="1" type="ORF">ERS008491_01448</name>
</gene>
<organism evidence="1 2">
    <name type="scientific">Yersinia kristensenii</name>
    <dbReference type="NCBI Taxonomy" id="28152"/>
    <lineage>
        <taxon>Bacteria</taxon>
        <taxon>Pseudomonadati</taxon>
        <taxon>Pseudomonadota</taxon>
        <taxon>Gammaproteobacteria</taxon>
        <taxon>Enterobacterales</taxon>
        <taxon>Yersiniaceae</taxon>
        <taxon>Yersinia</taxon>
    </lineage>
</organism>
<sequence length="56" mass="6293">MNTLAYINTRVECHWVETSHILINAYLKEYGCFIIYSTPWASMASATLTKAAILAP</sequence>
<evidence type="ECO:0000313" key="2">
    <source>
        <dbReference type="Proteomes" id="UP000045824"/>
    </source>
</evidence>
<name>A0A0T9L1P8_YERKR</name>